<accession>A0A561BZR7</accession>
<dbReference type="Proteomes" id="UP000318380">
    <property type="component" value="Unassembled WGS sequence"/>
</dbReference>
<proteinExistence type="predicted"/>
<feature type="domain" description="FHA" evidence="2">
    <location>
        <begin position="103"/>
        <end position="152"/>
    </location>
</feature>
<dbReference type="Pfam" id="PF00498">
    <property type="entry name" value="FHA"/>
    <property type="match status" value="1"/>
</dbReference>
<dbReference type="SUPFAM" id="SSF49879">
    <property type="entry name" value="SMAD/FHA domain"/>
    <property type="match status" value="1"/>
</dbReference>
<evidence type="ECO:0000256" key="1">
    <source>
        <dbReference type="ARBA" id="ARBA00022553"/>
    </source>
</evidence>
<evidence type="ECO:0000313" key="4">
    <source>
        <dbReference type="Proteomes" id="UP000318380"/>
    </source>
</evidence>
<name>A0A561BZR7_9ACTN</name>
<evidence type="ECO:0000313" key="3">
    <source>
        <dbReference type="EMBL" id="TWD84361.1"/>
    </source>
</evidence>
<evidence type="ECO:0000259" key="2">
    <source>
        <dbReference type="PROSITE" id="PS50006"/>
    </source>
</evidence>
<organism evidence="3 4">
    <name type="scientific">Kribbella amoyensis</name>
    <dbReference type="NCBI Taxonomy" id="996641"/>
    <lineage>
        <taxon>Bacteria</taxon>
        <taxon>Bacillati</taxon>
        <taxon>Actinomycetota</taxon>
        <taxon>Actinomycetes</taxon>
        <taxon>Propionibacteriales</taxon>
        <taxon>Kribbellaceae</taxon>
        <taxon>Kribbella</taxon>
    </lineage>
</organism>
<dbReference type="OrthoDB" id="277520at2"/>
<protein>
    <submittedName>
        <fullName evidence="3">Uncharacterized protein DUF1707</fullName>
    </submittedName>
</protein>
<dbReference type="InterPro" id="IPR050923">
    <property type="entry name" value="Cell_Proc_Reg/RNA_Proc"/>
</dbReference>
<keyword evidence="4" id="KW-1185">Reference proteome</keyword>
<dbReference type="EMBL" id="VIVK01000001">
    <property type="protein sequence ID" value="TWD84361.1"/>
    <property type="molecule type" value="Genomic_DNA"/>
</dbReference>
<dbReference type="Pfam" id="PF08044">
    <property type="entry name" value="DUF1707"/>
    <property type="match status" value="1"/>
</dbReference>
<dbReference type="InterPro" id="IPR000253">
    <property type="entry name" value="FHA_dom"/>
</dbReference>
<dbReference type="RefSeq" id="WP_145811597.1">
    <property type="nucleotide sequence ID" value="NZ_VIVK01000001.1"/>
</dbReference>
<dbReference type="AlphaFoldDB" id="A0A561BZR7"/>
<dbReference type="PANTHER" id="PTHR23308">
    <property type="entry name" value="NUCLEAR INHIBITOR OF PROTEIN PHOSPHATASE-1"/>
    <property type="match status" value="1"/>
</dbReference>
<comment type="caution">
    <text evidence="3">The sequence shown here is derived from an EMBL/GenBank/DDBJ whole genome shotgun (WGS) entry which is preliminary data.</text>
</comment>
<gene>
    <name evidence="3" type="ORF">FB561_5548</name>
</gene>
<dbReference type="SMART" id="SM00240">
    <property type="entry name" value="FHA"/>
    <property type="match status" value="1"/>
</dbReference>
<dbReference type="Gene3D" id="2.60.200.20">
    <property type="match status" value="1"/>
</dbReference>
<dbReference type="InterPro" id="IPR008984">
    <property type="entry name" value="SMAD_FHA_dom_sf"/>
</dbReference>
<dbReference type="CDD" id="cd00060">
    <property type="entry name" value="FHA"/>
    <property type="match status" value="1"/>
</dbReference>
<dbReference type="InterPro" id="IPR012551">
    <property type="entry name" value="DUF1707_SHOCT-like"/>
</dbReference>
<keyword evidence="1" id="KW-0597">Phosphoprotein</keyword>
<reference evidence="3 4" key="1">
    <citation type="submission" date="2019-06" db="EMBL/GenBank/DDBJ databases">
        <title>Sequencing the genomes of 1000 actinobacteria strains.</title>
        <authorList>
            <person name="Klenk H.-P."/>
        </authorList>
    </citation>
    <scope>NUCLEOTIDE SEQUENCE [LARGE SCALE GENOMIC DNA]</scope>
    <source>
        <strain evidence="3 4">DSM 24683</strain>
    </source>
</reference>
<dbReference type="PROSITE" id="PS50006">
    <property type="entry name" value="FHA_DOMAIN"/>
    <property type="match status" value="1"/>
</dbReference>
<sequence>MAFGRLELMRPSDAERDRALAVLRDGASSGRLSHDTFVRRMNFVLGAQSRRELADAVQDLPTRTPRAAELLQRISAYLPRLSVSGRTQGLPALALPPPGSPTIRIGRVPGATVRIPDISVSRRHAELRHTGAGWMVRDLGSMNGTHLNGFRITTPTPVRAGDHVRFGAVTYLLTWTDPR</sequence>